<proteinExistence type="predicted"/>
<evidence type="ECO:0000313" key="2">
    <source>
        <dbReference type="Proteomes" id="UP000178943"/>
    </source>
</evidence>
<dbReference type="PANTHER" id="PTHR28055">
    <property type="entry name" value="ALTERED INHERITANCE OF MITOCHONDRIA PROTEIN 41, MITOCHONDRIAL"/>
    <property type="match status" value="1"/>
</dbReference>
<dbReference type="Pfam" id="PF09424">
    <property type="entry name" value="YqeY"/>
    <property type="match status" value="1"/>
</dbReference>
<dbReference type="Proteomes" id="UP000178943">
    <property type="component" value="Unassembled WGS sequence"/>
</dbReference>
<dbReference type="InterPro" id="IPR003789">
    <property type="entry name" value="Asn/Gln_tRNA_amidoTrase-B-like"/>
</dbReference>
<sequence>MSIKETIEQDFVKAMKEKNTLKVSTLRMVKAAIKNSEIDKIGKLDDAEVVKLLDNLVKKRQESILLFREGEREDLATKEENEIKIIESYLPKAISNEDILSIADKIITEIQAEGPKDFGKVMKAIMEALKTERVDGKLVSSLVKEKLERLQQQ</sequence>
<dbReference type="AlphaFoldDB" id="A0A1F5VU61"/>
<dbReference type="InterPro" id="IPR042184">
    <property type="entry name" value="YqeY/Aim41_N"/>
</dbReference>
<evidence type="ECO:0008006" key="3">
    <source>
        <dbReference type="Google" id="ProtNLM"/>
    </source>
</evidence>
<dbReference type="STRING" id="1817863.A2Y62_21885"/>
<dbReference type="EMBL" id="MFGW01000080">
    <property type="protein sequence ID" value="OGF66858.1"/>
    <property type="molecule type" value="Genomic_DNA"/>
</dbReference>
<dbReference type="PANTHER" id="PTHR28055:SF1">
    <property type="entry name" value="ALTERED INHERITANCE OF MITOCHONDRIA PROTEIN 41, MITOCHONDRIAL"/>
    <property type="match status" value="1"/>
</dbReference>
<dbReference type="SUPFAM" id="SSF89095">
    <property type="entry name" value="GatB/YqeY motif"/>
    <property type="match status" value="1"/>
</dbReference>
<name>A0A1F5VU61_9BACT</name>
<organism evidence="1 2">
    <name type="scientific">Candidatus Fischerbacteria bacterium RBG_13_37_8</name>
    <dbReference type="NCBI Taxonomy" id="1817863"/>
    <lineage>
        <taxon>Bacteria</taxon>
        <taxon>Candidatus Fischeribacteriota</taxon>
    </lineage>
</organism>
<dbReference type="Gene3D" id="1.10.1510.10">
    <property type="entry name" value="Uncharacterised protein YqeY/AIM41 PF09424, N-terminal domain"/>
    <property type="match status" value="1"/>
</dbReference>
<dbReference type="Gene3D" id="1.10.10.410">
    <property type="match status" value="1"/>
</dbReference>
<dbReference type="InterPro" id="IPR019004">
    <property type="entry name" value="YqeY/Aim41"/>
</dbReference>
<gene>
    <name evidence="1" type="ORF">A2Y62_21885</name>
</gene>
<dbReference type="GO" id="GO:0016884">
    <property type="term" value="F:carbon-nitrogen ligase activity, with glutamine as amido-N-donor"/>
    <property type="evidence" value="ECO:0007669"/>
    <property type="project" value="InterPro"/>
</dbReference>
<accession>A0A1F5VU61</accession>
<evidence type="ECO:0000313" key="1">
    <source>
        <dbReference type="EMBL" id="OGF66858.1"/>
    </source>
</evidence>
<comment type="caution">
    <text evidence="1">The sequence shown here is derived from an EMBL/GenBank/DDBJ whole genome shotgun (WGS) entry which is preliminary data.</text>
</comment>
<protein>
    <recommendedName>
        <fullName evidence="3">Glutamyl-tRNA amidotransferase</fullName>
    </recommendedName>
</protein>
<reference evidence="1 2" key="1">
    <citation type="journal article" date="2016" name="Nat. Commun.">
        <title>Thousands of microbial genomes shed light on interconnected biogeochemical processes in an aquifer system.</title>
        <authorList>
            <person name="Anantharaman K."/>
            <person name="Brown C.T."/>
            <person name="Hug L.A."/>
            <person name="Sharon I."/>
            <person name="Castelle C.J."/>
            <person name="Probst A.J."/>
            <person name="Thomas B.C."/>
            <person name="Singh A."/>
            <person name="Wilkins M.J."/>
            <person name="Karaoz U."/>
            <person name="Brodie E.L."/>
            <person name="Williams K.H."/>
            <person name="Hubbard S.S."/>
            <person name="Banfield J.F."/>
        </authorList>
    </citation>
    <scope>NUCLEOTIDE SEQUENCE [LARGE SCALE GENOMIC DNA]</scope>
</reference>
<dbReference type="InterPro" id="IPR023168">
    <property type="entry name" value="GatB_Yqey_C_2"/>
</dbReference>